<dbReference type="OrthoDB" id="9803986at2"/>
<dbReference type="PANTHER" id="PTHR36931:SF1">
    <property type="entry name" value="UPF0153 PROTEIN YEIW"/>
    <property type="match status" value="1"/>
</dbReference>
<keyword evidence="2" id="KW-1185">Reference proteome</keyword>
<dbReference type="PANTHER" id="PTHR36931">
    <property type="entry name" value="UPF0153 PROTEIN YEIW"/>
    <property type="match status" value="1"/>
</dbReference>
<proteinExistence type="predicted"/>
<dbReference type="RefSeq" id="WP_121143927.1">
    <property type="nucleotide sequence ID" value="NZ_RBWY01000001.1"/>
</dbReference>
<protein>
    <submittedName>
        <fullName evidence="1">Uncharacterized protein</fullName>
    </submittedName>
</protein>
<dbReference type="Proteomes" id="UP000278542">
    <property type="component" value="Unassembled WGS sequence"/>
</dbReference>
<accession>A0A495RIA9</accession>
<dbReference type="EMBL" id="RBWY01000001">
    <property type="protein sequence ID" value="RKS87004.1"/>
    <property type="molecule type" value="Genomic_DNA"/>
</dbReference>
<name>A0A495RIA9_9GAMM</name>
<comment type="caution">
    <text evidence="1">The sequence shown here is derived from an EMBL/GenBank/DDBJ whole genome shotgun (WGS) entry which is preliminary data.</text>
</comment>
<organism evidence="1 2">
    <name type="scientific">Orbus hercynius</name>
    <dbReference type="NCBI Taxonomy" id="593135"/>
    <lineage>
        <taxon>Bacteria</taxon>
        <taxon>Pseudomonadati</taxon>
        <taxon>Pseudomonadota</taxon>
        <taxon>Gammaproteobacteria</taxon>
        <taxon>Orbales</taxon>
        <taxon>Orbaceae</taxon>
        <taxon>Orbus</taxon>
    </lineage>
</organism>
<reference evidence="1 2" key="1">
    <citation type="submission" date="2018-10" db="EMBL/GenBank/DDBJ databases">
        <title>Genomic Encyclopedia of Type Strains, Phase IV (KMG-IV): sequencing the most valuable type-strain genomes for metagenomic binning, comparative biology and taxonomic classification.</title>
        <authorList>
            <person name="Goeker M."/>
        </authorList>
    </citation>
    <scope>NUCLEOTIDE SEQUENCE [LARGE SCALE GENOMIC DNA]</scope>
    <source>
        <strain evidence="1 2">DSM 22228</strain>
    </source>
</reference>
<dbReference type="InterPro" id="IPR052572">
    <property type="entry name" value="UPF0153_domain"/>
</dbReference>
<dbReference type="AlphaFoldDB" id="A0A495RIA9"/>
<evidence type="ECO:0000313" key="2">
    <source>
        <dbReference type="Proteomes" id="UP000278542"/>
    </source>
</evidence>
<evidence type="ECO:0000313" key="1">
    <source>
        <dbReference type="EMBL" id="RKS87004.1"/>
    </source>
</evidence>
<sequence>MNCGFQCRENCGACCVVPSISSSIPGMPNGKLAGEPCVQLDNQHRCLLFGKTSRPTVCVRLQPNQEMCGNNRQDAVDYLQNLEKQTQP</sequence>
<gene>
    <name evidence="1" type="ORF">DES39_0213</name>
</gene>